<proteinExistence type="inferred from homology"/>
<evidence type="ECO:0000256" key="2">
    <source>
        <dbReference type="ARBA" id="ARBA00009677"/>
    </source>
</evidence>
<evidence type="ECO:0000259" key="7">
    <source>
        <dbReference type="Pfam" id="PF22692"/>
    </source>
</evidence>
<dbReference type="Pfam" id="PF00460">
    <property type="entry name" value="Flg_bb_rod"/>
    <property type="match status" value="1"/>
</dbReference>
<dbReference type="Pfam" id="PF22692">
    <property type="entry name" value="LlgE_F_G_D1"/>
    <property type="match status" value="1"/>
</dbReference>
<dbReference type="RefSeq" id="WP_092784044.1">
    <property type="nucleotide sequence ID" value="NZ_FOGI01000012.1"/>
</dbReference>
<keyword evidence="9" id="KW-1185">Reference proteome</keyword>
<dbReference type="InterPro" id="IPR020013">
    <property type="entry name" value="Flagellar_FlgE/F/G"/>
</dbReference>
<dbReference type="InterPro" id="IPR053967">
    <property type="entry name" value="LlgE_F_G-like_D1"/>
</dbReference>
<evidence type="ECO:0000313" key="8">
    <source>
        <dbReference type="EMBL" id="SES39477.1"/>
    </source>
</evidence>
<dbReference type="PANTHER" id="PTHR30435:SF1">
    <property type="entry name" value="FLAGELLAR HOOK PROTEIN FLGE"/>
    <property type="match status" value="1"/>
</dbReference>
<feature type="domain" description="Flagellar basal body rod protein N-terminal" evidence="5">
    <location>
        <begin position="8"/>
        <end position="35"/>
    </location>
</feature>
<dbReference type="InterPro" id="IPR037925">
    <property type="entry name" value="FlgE/F/G-like"/>
</dbReference>
<dbReference type="GO" id="GO:0071978">
    <property type="term" value="P:bacterial-type flagellum-dependent swarming motility"/>
    <property type="evidence" value="ECO:0007669"/>
    <property type="project" value="TreeGrafter"/>
</dbReference>
<keyword evidence="8" id="KW-0282">Flagellum</keyword>
<comment type="function">
    <text evidence="4">A flexible structure which links the flagellar filament to the drive apparatus in the basal body.</text>
</comment>
<keyword evidence="8" id="KW-0969">Cilium</keyword>
<feature type="domain" description="Flagellar basal-body/hook protein C-terminal" evidence="6">
    <location>
        <begin position="230"/>
        <end position="274"/>
    </location>
</feature>
<evidence type="ECO:0000256" key="4">
    <source>
        <dbReference type="RuleBase" id="RU362116"/>
    </source>
</evidence>
<evidence type="ECO:0000256" key="1">
    <source>
        <dbReference type="ARBA" id="ARBA00004117"/>
    </source>
</evidence>
<dbReference type="GO" id="GO:0009425">
    <property type="term" value="C:bacterial-type flagellum basal body"/>
    <property type="evidence" value="ECO:0007669"/>
    <property type="project" value="UniProtKB-SubCell"/>
</dbReference>
<name>A0A1H9X0P3_9PSEU</name>
<dbReference type="GO" id="GO:0005829">
    <property type="term" value="C:cytosol"/>
    <property type="evidence" value="ECO:0007669"/>
    <property type="project" value="TreeGrafter"/>
</dbReference>
<dbReference type="NCBIfam" id="TIGR03506">
    <property type="entry name" value="FlgEFG_subfam"/>
    <property type="match status" value="2"/>
</dbReference>
<keyword evidence="8" id="KW-0966">Cell projection</keyword>
<dbReference type="EMBL" id="FOGI01000012">
    <property type="protein sequence ID" value="SES39477.1"/>
    <property type="molecule type" value="Genomic_DNA"/>
</dbReference>
<accession>A0A1H9X0P3</accession>
<dbReference type="Pfam" id="PF06429">
    <property type="entry name" value="Flg_bbr_C"/>
    <property type="match status" value="1"/>
</dbReference>
<comment type="subcellular location">
    <subcellularLocation>
        <location evidence="1 4">Bacterial flagellum basal body</location>
    </subcellularLocation>
</comment>
<dbReference type="InterPro" id="IPR001444">
    <property type="entry name" value="Flag_bb_rod_N"/>
</dbReference>
<gene>
    <name evidence="8" type="ORF">SAMN04487818_11274</name>
</gene>
<dbReference type="GO" id="GO:0009424">
    <property type="term" value="C:bacterial-type flagellum hook"/>
    <property type="evidence" value="ECO:0007669"/>
    <property type="project" value="TreeGrafter"/>
</dbReference>
<organism evidence="8 9">
    <name type="scientific">Actinokineospora terrae</name>
    <dbReference type="NCBI Taxonomy" id="155974"/>
    <lineage>
        <taxon>Bacteria</taxon>
        <taxon>Bacillati</taxon>
        <taxon>Actinomycetota</taxon>
        <taxon>Actinomycetes</taxon>
        <taxon>Pseudonocardiales</taxon>
        <taxon>Pseudonocardiaceae</taxon>
        <taxon>Actinokineospora</taxon>
    </lineage>
</organism>
<evidence type="ECO:0000259" key="5">
    <source>
        <dbReference type="Pfam" id="PF00460"/>
    </source>
</evidence>
<reference evidence="9" key="1">
    <citation type="submission" date="2016-10" db="EMBL/GenBank/DDBJ databases">
        <authorList>
            <person name="Varghese N."/>
            <person name="Submissions S."/>
        </authorList>
    </citation>
    <scope>NUCLEOTIDE SEQUENCE [LARGE SCALE GENOMIC DNA]</scope>
    <source>
        <strain evidence="9">DSM 44260</strain>
    </source>
</reference>
<comment type="similarity">
    <text evidence="2 4">Belongs to the flagella basal body rod proteins family.</text>
</comment>
<evidence type="ECO:0000256" key="3">
    <source>
        <dbReference type="ARBA" id="ARBA00023143"/>
    </source>
</evidence>
<protein>
    <recommendedName>
        <fullName evidence="4">Flagellar hook protein FlgE</fullName>
    </recommendedName>
</protein>
<dbReference type="SUPFAM" id="SSF117143">
    <property type="entry name" value="Flagellar hook protein flgE"/>
    <property type="match status" value="1"/>
</dbReference>
<dbReference type="Proteomes" id="UP000199051">
    <property type="component" value="Unassembled WGS sequence"/>
</dbReference>
<keyword evidence="3 4" id="KW-0975">Bacterial flagellum</keyword>
<dbReference type="InterPro" id="IPR010930">
    <property type="entry name" value="Flg_bb/hook_C_dom"/>
</dbReference>
<feature type="domain" description="Flagellar hook protein FlgE/F/G-like D1" evidence="7">
    <location>
        <begin position="96"/>
        <end position="171"/>
    </location>
</feature>
<evidence type="ECO:0000259" key="6">
    <source>
        <dbReference type="Pfam" id="PF06429"/>
    </source>
</evidence>
<dbReference type="PANTHER" id="PTHR30435">
    <property type="entry name" value="FLAGELLAR PROTEIN"/>
    <property type="match status" value="1"/>
</dbReference>
<sequence>MLRSLFAGISGLRSHQTMMDVTGNNIANVNTSGFKSSAVVFEDALSQSIRTAAAAGANTAAQNPAQVGLGVKTAGTSVNFTQGNSQLTNRTGDMLIQGDGFFVIDNAGQQAYTRAGSMASDAQGRLTSADGGLVQGWMGTAGVIDQTQPIGALTIDSTTYASYSLSPDGTLVGILASNGQQQNIGRIAIAKFSNVTGLEKIGGSLYRATANSGAAQVNAPGSNGMGVLVSGALEMSNVDLAQELTNLIIAQRGFQANSKIISTSDELLQDLMNLKR</sequence>
<evidence type="ECO:0000313" key="9">
    <source>
        <dbReference type="Proteomes" id="UP000199051"/>
    </source>
</evidence>
<dbReference type="AlphaFoldDB" id="A0A1H9X0P3"/>
<dbReference type="STRING" id="155974.SAMN04487818_11274"/>